<dbReference type="Proteomes" id="UP001165960">
    <property type="component" value="Unassembled WGS sequence"/>
</dbReference>
<comment type="caution">
    <text evidence="1">The sequence shown here is derived from an EMBL/GenBank/DDBJ whole genome shotgun (WGS) entry which is preliminary data.</text>
</comment>
<evidence type="ECO:0000313" key="2">
    <source>
        <dbReference type="Proteomes" id="UP001165960"/>
    </source>
</evidence>
<proteinExistence type="predicted"/>
<organism evidence="1 2">
    <name type="scientific">Entomophthora muscae</name>
    <dbReference type="NCBI Taxonomy" id="34485"/>
    <lineage>
        <taxon>Eukaryota</taxon>
        <taxon>Fungi</taxon>
        <taxon>Fungi incertae sedis</taxon>
        <taxon>Zoopagomycota</taxon>
        <taxon>Entomophthoromycotina</taxon>
        <taxon>Entomophthoromycetes</taxon>
        <taxon>Entomophthorales</taxon>
        <taxon>Entomophthoraceae</taxon>
        <taxon>Entomophthora</taxon>
    </lineage>
</organism>
<dbReference type="EMBL" id="QTSX02004630">
    <property type="protein sequence ID" value="KAJ9063829.1"/>
    <property type="molecule type" value="Genomic_DNA"/>
</dbReference>
<gene>
    <name evidence="1" type="ORF">DSO57_1036846</name>
</gene>
<evidence type="ECO:0000313" key="1">
    <source>
        <dbReference type="EMBL" id="KAJ9063829.1"/>
    </source>
</evidence>
<keyword evidence="2" id="KW-1185">Reference proteome</keyword>
<reference evidence="1" key="1">
    <citation type="submission" date="2022-04" db="EMBL/GenBank/DDBJ databases">
        <title>Genome of the entomopathogenic fungus Entomophthora muscae.</title>
        <authorList>
            <person name="Elya C."/>
            <person name="Lovett B.R."/>
            <person name="Lee E."/>
            <person name="Macias A.M."/>
            <person name="Hajek A.E."/>
            <person name="De Bivort B.L."/>
            <person name="Kasson M.T."/>
            <person name="De Fine Licht H.H."/>
            <person name="Stajich J.E."/>
        </authorList>
    </citation>
    <scope>NUCLEOTIDE SEQUENCE</scope>
    <source>
        <strain evidence="1">Berkeley</strain>
    </source>
</reference>
<sequence>MINTWLKKSPFYSQPLSSESNVPPVLTMERPLVPDEENAQSKRSRNSVLRHKTRTIPETPETNHDIIVLSQVNDIIEILD</sequence>
<protein>
    <submittedName>
        <fullName evidence="1">Uncharacterized protein</fullName>
    </submittedName>
</protein>
<accession>A0ACC2SN42</accession>
<name>A0ACC2SN42_9FUNG</name>